<sequence>MPLAHLQDDTCPIIKTHRFINVMDLLEFLLLWALNNILWAETEIKACPVVAFDFFKDDDFWHLGFFVLIELQLGQSTMKVLECCVRRTFVRNLWMEFRSCRSVMVNIILTTPKNTRNFVSYRLGNSHSVFVTLSKSGNNLRLIDRILFYWEELTIPILKLCLILSTVPPTSTLQFPPVPTSVSKAPMTSVSLTKSPLLGQKNKARQRCLHLHLGPNVQRVRAHAREHLDPQGRENIIFQGRELPACIGDLKDPGPSEKPYSERTLLYGGIYVYPRDPKSKNRKLRLMYEYALMSFIDEQAGGKWSCGHKRKLTLNIGSKEEMGKLDDVFERFISSSFVDSKIPF</sequence>
<dbReference type="PANTHER" id="PTHR11556">
    <property type="entry name" value="FRUCTOSE-1,6-BISPHOSPHATASE-RELATED"/>
    <property type="match status" value="1"/>
</dbReference>
<keyword evidence="3" id="KW-0460">Magnesium</keyword>
<dbReference type="InterPro" id="IPR044015">
    <property type="entry name" value="FBPase_C_dom"/>
</dbReference>
<reference evidence="6 7" key="1">
    <citation type="submission" date="2021-05" db="EMBL/GenBank/DDBJ databases">
        <title>Genome Assembly of Synthetic Allotetraploid Brassica napus Reveals Homoeologous Exchanges between Subgenomes.</title>
        <authorList>
            <person name="Davis J.T."/>
        </authorList>
    </citation>
    <scope>NUCLEOTIDE SEQUENCE [LARGE SCALE GENOMIC DNA]</scope>
    <source>
        <strain evidence="7">cv. Da-Ae</strain>
        <tissue evidence="6">Seedling</tissue>
    </source>
</reference>
<evidence type="ECO:0000313" key="7">
    <source>
        <dbReference type="Proteomes" id="UP000824890"/>
    </source>
</evidence>
<accession>A0ABQ7XSK6</accession>
<name>A0ABQ7XSK6_BRANA</name>
<dbReference type="Gene3D" id="3.40.190.80">
    <property type="match status" value="1"/>
</dbReference>
<evidence type="ECO:0000256" key="4">
    <source>
        <dbReference type="ARBA" id="ARBA00032973"/>
    </source>
</evidence>
<organism evidence="6 7">
    <name type="scientific">Brassica napus</name>
    <name type="common">Rape</name>
    <dbReference type="NCBI Taxonomy" id="3708"/>
    <lineage>
        <taxon>Eukaryota</taxon>
        <taxon>Viridiplantae</taxon>
        <taxon>Streptophyta</taxon>
        <taxon>Embryophyta</taxon>
        <taxon>Tracheophyta</taxon>
        <taxon>Spermatophyta</taxon>
        <taxon>Magnoliopsida</taxon>
        <taxon>eudicotyledons</taxon>
        <taxon>Gunneridae</taxon>
        <taxon>Pentapetalae</taxon>
        <taxon>rosids</taxon>
        <taxon>malvids</taxon>
        <taxon>Brassicales</taxon>
        <taxon>Brassicaceae</taxon>
        <taxon>Brassiceae</taxon>
        <taxon>Brassica</taxon>
    </lineage>
</organism>
<dbReference type="InterPro" id="IPR000146">
    <property type="entry name" value="FBPase_class-1"/>
</dbReference>
<dbReference type="PANTHER" id="PTHR11556:SF1">
    <property type="entry name" value="FRUCTOSE-BISPHOSPHATASE"/>
    <property type="match status" value="1"/>
</dbReference>
<evidence type="ECO:0000259" key="5">
    <source>
        <dbReference type="Pfam" id="PF18913"/>
    </source>
</evidence>
<dbReference type="SUPFAM" id="SSF56655">
    <property type="entry name" value="Carbohydrate phosphatase"/>
    <property type="match status" value="1"/>
</dbReference>
<keyword evidence="2" id="KW-0479">Metal-binding</keyword>
<dbReference type="Pfam" id="PF18913">
    <property type="entry name" value="FBPase_C"/>
    <property type="match status" value="1"/>
</dbReference>
<proteinExistence type="predicted"/>
<evidence type="ECO:0000256" key="1">
    <source>
        <dbReference type="ARBA" id="ARBA00005215"/>
    </source>
</evidence>
<protein>
    <recommendedName>
        <fullName evidence="4">D-fructose-1,6-bisphosphate 1-phosphohydrolase</fullName>
    </recommendedName>
</protein>
<keyword evidence="7" id="KW-1185">Reference proteome</keyword>
<dbReference type="EMBL" id="JAGKQM010000019">
    <property type="protein sequence ID" value="KAH0858909.1"/>
    <property type="molecule type" value="Genomic_DNA"/>
</dbReference>
<dbReference type="Proteomes" id="UP000824890">
    <property type="component" value="Unassembled WGS sequence"/>
</dbReference>
<evidence type="ECO:0000256" key="2">
    <source>
        <dbReference type="ARBA" id="ARBA00022723"/>
    </source>
</evidence>
<gene>
    <name evidence="6" type="ORF">HID58_087170</name>
</gene>
<comment type="pathway">
    <text evidence="1">Carbohydrate biosynthesis; Calvin cycle.</text>
</comment>
<evidence type="ECO:0000256" key="3">
    <source>
        <dbReference type="ARBA" id="ARBA00022842"/>
    </source>
</evidence>
<evidence type="ECO:0000313" key="6">
    <source>
        <dbReference type="EMBL" id="KAH0858909.1"/>
    </source>
</evidence>
<feature type="domain" description="Fructose-1-6-bisphosphatase class 1 C-terminal" evidence="5">
    <location>
        <begin position="262"/>
        <end position="317"/>
    </location>
</feature>
<comment type="caution">
    <text evidence="6">The sequence shown here is derived from an EMBL/GenBank/DDBJ whole genome shotgun (WGS) entry which is preliminary data.</text>
</comment>